<evidence type="ECO:0000313" key="3">
    <source>
        <dbReference type="Proteomes" id="UP000318010"/>
    </source>
</evidence>
<dbReference type="PANTHER" id="PTHR32060:SF30">
    <property type="entry name" value="CARBOXY-TERMINAL PROCESSING PROTEASE CTPA"/>
    <property type="match status" value="1"/>
</dbReference>
<comment type="caution">
    <text evidence="2">The sequence shown here is derived from an EMBL/GenBank/DDBJ whole genome shotgun (WGS) entry which is preliminary data.</text>
</comment>
<dbReference type="RefSeq" id="WP_146271063.1">
    <property type="nucleotide sequence ID" value="NZ_VOEI01000003.1"/>
</dbReference>
<dbReference type="CDD" id="cd07561">
    <property type="entry name" value="Peptidase_S41_CPP_like"/>
    <property type="match status" value="1"/>
</dbReference>
<dbReference type="SMART" id="SM00228">
    <property type="entry name" value="PDZ"/>
    <property type="match status" value="1"/>
</dbReference>
<keyword evidence="3" id="KW-1185">Reference proteome</keyword>
<dbReference type="Gene3D" id="3.90.226.10">
    <property type="entry name" value="2-enoyl-CoA Hydratase, Chain A, domain 1"/>
    <property type="match status" value="1"/>
</dbReference>
<dbReference type="GO" id="GO:0004175">
    <property type="term" value="F:endopeptidase activity"/>
    <property type="evidence" value="ECO:0007669"/>
    <property type="project" value="TreeGrafter"/>
</dbReference>
<dbReference type="EMBL" id="VOEI01000003">
    <property type="protein sequence ID" value="TWR26029.1"/>
    <property type="molecule type" value="Genomic_DNA"/>
</dbReference>
<feature type="domain" description="PDZ" evidence="1">
    <location>
        <begin position="122"/>
        <end position="202"/>
    </location>
</feature>
<dbReference type="InterPro" id="IPR029045">
    <property type="entry name" value="ClpP/crotonase-like_dom_sf"/>
</dbReference>
<accession>A0A563U3W2</accession>
<reference evidence="2 3" key="1">
    <citation type="submission" date="2019-07" db="EMBL/GenBank/DDBJ databases">
        <authorList>
            <person name="Kim J."/>
        </authorList>
    </citation>
    <scope>NUCLEOTIDE SEQUENCE [LARGE SCALE GENOMIC DNA]</scope>
    <source>
        <strain evidence="2 3">MJ1a</strain>
    </source>
</reference>
<dbReference type="PROSITE" id="PS51257">
    <property type="entry name" value="PROKAR_LIPOPROTEIN"/>
    <property type="match status" value="1"/>
</dbReference>
<dbReference type="InterPro" id="IPR005151">
    <property type="entry name" value="Tail-specific_protease"/>
</dbReference>
<evidence type="ECO:0000313" key="2">
    <source>
        <dbReference type="EMBL" id="TWR26029.1"/>
    </source>
</evidence>
<dbReference type="OrthoDB" id="7168509at2"/>
<organism evidence="2 3">
    <name type="scientific">Mucilaginibacter achroorhodeus</name>
    <dbReference type="NCBI Taxonomy" id="2599294"/>
    <lineage>
        <taxon>Bacteria</taxon>
        <taxon>Pseudomonadati</taxon>
        <taxon>Bacteroidota</taxon>
        <taxon>Sphingobacteriia</taxon>
        <taxon>Sphingobacteriales</taxon>
        <taxon>Sphingobacteriaceae</taxon>
        <taxon>Mucilaginibacter</taxon>
    </lineage>
</organism>
<dbReference type="SUPFAM" id="SSF52096">
    <property type="entry name" value="ClpP/crotonase"/>
    <property type="match status" value="1"/>
</dbReference>
<dbReference type="GO" id="GO:0008236">
    <property type="term" value="F:serine-type peptidase activity"/>
    <property type="evidence" value="ECO:0007669"/>
    <property type="project" value="InterPro"/>
</dbReference>
<dbReference type="GO" id="GO:0006508">
    <property type="term" value="P:proteolysis"/>
    <property type="evidence" value="ECO:0007669"/>
    <property type="project" value="InterPro"/>
</dbReference>
<dbReference type="Gene3D" id="3.30.750.170">
    <property type="match status" value="1"/>
</dbReference>
<proteinExistence type="predicted"/>
<sequence length="514" mass="56265">MRKFFYFIAALTMGLASCSKKSVNPGDDTTGPTKTGSTLDLIKDSVYLYAQQTYYWNTSLPTYDKFNPRSFTGSSDANALSKEVDALSQYAINPKTNKPYEYDEDSPGQAKYSFIDQGAVAGSIGGTNGDFGFAPFWPSTNDLRVKYVYPGSPADAQGIKRGYQIIKINDKTDLAATDANVSFLIQAYAYSNTINMTLRRPDNTTFDVSLSVANYNVNPVITSKVFDLGGGKKVGYMVFNSFTQLSNAQPKIDAAFSTFQAANITDLVIDLRYNGGGAVETAQYLSNLMAPESAFGTPMFSYVFNQTMATGKATILKNQVRKDNSGRLYNYFDAFDYTAATNTENFEKQSLGSLATLNNIFFIVTGSTASASELTINNLLPKRNVKLIGNTTYGKPVGFFAMNINKYQLYIPQFETKNSAGNGGYYAGMQPGSADYAGKYAADDVSKDFGDPDEQLLKYALNYVKQGTFDVASPKVQSLSTQRLFSADESHALGIKLDARKFKGMVVDHPQSKK</sequence>
<name>A0A563U3W2_9SPHI</name>
<gene>
    <name evidence="2" type="ORF">FPZ42_10380</name>
</gene>
<dbReference type="SUPFAM" id="SSF50156">
    <property type="entry name" value="PDZ domain-like"/>
    <property type="match status" value="1"/>
</dbReference>
<dbReference type="PANTHER" id="PTHR32060">
    <property type="entry name" value="TAIL-SPECIFIC PROTEASE"/>
    <property type="match status" value="1"/>
</dbReference>
<dbReference type="AlphaFoldDB" id="A0A563U3W2"/>
<dbReference type="InterPro" id="IPR001478">
    <property type="entry name" value="PDZ"/>
</dbReference>
<dbReference type="GO" id="GO:0030288">
    <property type="term" value="C:outer membrane-bounded periplasmic space"/>
    <property type="evidence" value="ECO:0007669"/>
    <property type="project" value="TreeGrafter"/>
</dbReference>
<evidence type="ECO:0000259" key="1">
    <source>
        <dbReference type="SMART" id="SM00228"/>
    </source>
</evidence>
<protein>
    <recommendedName>
        <fullName evidence="1">PDZ domain-containing protein</fullName>
    </recommendedName>
</protein>
<dbReference type="Proteomes" id="UP000318010">
    <property type="component" value="Unassembled WGS sequence"/>
</dbReference>
<dbReference type="Gene3D" id="2.30.42.10">
    <property type="match status" value="1"/>
</dbReference>
<dbReference type="InterPro" id="IPR036034">
    <property type="entry name" value="PDZ_sf"/>
</dbReference>
<dbReference type="GO" id="GO:0007165">
    <property type="term" value="P:signal transduction"/>
    <property type="evidence" value="ECO:0007669"/>
    <property type="project" value="TreeGrafter"/>
</dbReference>
<dbReference type="Pfam" id="PF03572">
    <property type="entry name" value="Peptidase_S41"/>
    <property type="match status" value="1"/>
</dbReference>